<reference evidence="1 2" key="2">
    <citation type="journal article" date="2022" name="Mol. Ecol. Resour.">
        <title>The genomes of chicory, endive, great burdock and yacon provide insights into Asteraceae paleo-polyploidization history and plant inulin production.</title>
        <authorList>
            <person name="Fan W."/>
            <person name="Wang S."/>
            <person name="Wang H."/>
            <person name="Wang A."/>
            <person name="Jiang F."/>
            <person name="Liu H."/>
            <person name="Zhao H."/>
            <person name="Xu D."/>
            <person name="Zhang Y."/>
        </authorList>
    </citation>
    <scope>NUCLEOTIDE SEQUENCE [LARGE SCALE GENOMIC DNA]</scope>
    <source>
        <strain evidence="2">cv. Punajuju</strain>
        <tissue evidence="1">Leaves</tissue>
    </source>
</reference>
<dbReference type="Proteomes" id="UP001055811">
    <property type="component" value="Linkage Group LG02"/>
</dbReference>
<organism evidence="1 2">
    <name type="scientific">Cichorium intybus</name>
    <name type="common">Chicory</name>
    <dbReference type="NCBI Taxonomy" id="13427"/>
    <lineage>
        <taxon>Eukaryota</taxon>
        <taxon>Viridiplantae</taxon>
        <taxon>Streptophyta</taxon>
        <taxon>Embryophyta</taxon>
        <taxon>Tracheophyta</taxon>
        <taxon>Spermatophyta</taxon>
        <taxon>Magnoliopsida</taxon>
        <taxon>eudicotyledons</taxon>
        <taxon>Gunneridae</taxon>
        <taxon>Pentapetalae</taxon>
        <taxon>asterids</taxon>
        <taxon>campanulids</taxon>
        <taxon>Asterales</taxon>
        <taxon>Asteraceae</taxon>
        <taxon>Cichorioideae</taxon>
        <taxon>Cichorieae</taxon>
        <taxon>Cichoriinae</taxon>
        <taxon>Cichorium</taxon>
    </lineage>
</organism>
<sequence length="68" mass="7601">MKIFSFFFDDISTVPHLDTSQRTPHTHNASHSAFAFHVLLEAPNARLPIITALNPSLSTSKQSRSFMS</sequence>
<dbReference type="EMBL" id="CM042010">
    <property type="protein sequence ID" value="KAI3780689.1"/>
    <property type="molecule type" value="Genomic_DNA"/>
</dbReference>
<protein>
    <submittedName>
        <fullName evidence="1">Uncharacterized protein</fullName>
    </submittedName>
</protein>
<evidence type="ECO:0000313" key="2">
    <source>
        <dbReference type="Proteomes" id="UP001055811"/>
    </source>
</evidence>
<keyword evidence="2" id="KW-1185">Reference proteome</keyword>
<accession>A0ACB9GB08</accession>
<reference evidence="2" key="1">
    <citation type="journal article" date="2022" name="Mol. Ecol. Resour.">
        <title>The genomes of chicory, endive, great burdock and yacon provide insights into Asteraceae palaeo-polyploidization history and plant inulin production.</title>
        <authorList>
            <person name="Fan W."/>
            <person name="Wang S."/>
            <person name="Wang H."/>
            <person name="Wang A."/>
            <person name="Jiang F."/>
            <person name="Liu H."/>
            <person name="Zhao H."/>
            <person name="Xu D."/>
            <person name="Zhang Y."/>
        </authorList>
    </citation>
    <scope>NUCLEOTIDE SEQUENCE [LARGE SCALE GENOMIC DNA]</scope>
    <source>
        <strain evidence="2">cv. Punajuju</strain>
    </source>
</reference>
<gene>
    <name evidence="1" type="ORF">L2E82_10676</name>
</gene>
<name>A0ACB9GB08_CICIN</name>
<evidence type="ECO:0000313" key="1">
    <source>
        <dbReference type="EMBL" id="KAI3780689.1"/>
    </source>
</evidence>
<comment type="caution">
    <text evidence="1">The sequence shown here is derived from an EMBL/GenBank/DDBJ whole genome shotgun (WGS) entry which is preliminary data.</text>
</comment>
<proteinExistence type="predicted"/>